<name>A0A8X7WEH7_BRACI</name>
<organism evidence="2 3">
    <name type="scientific">Brassica carinata</name>
    <name type="common">Ethiopian mustard</name>
    <name type="synonym">Abyssinian cabbage</name>
    <dbReference type="NCBI Taxonomy" id="52824"/>
    <lineage>
        <taxon>Eukaryota</taxon>
        <taxon>Viridiplantae</taxon>
        <taxon>Streptophyta</taxon>
        <taxon>Embryophyta</taxon>
        <taxon>Tracheophyta</taxon>
        <taxon>Spermatophyta</taxon>
        <taxon>Magnoliopsida</taxon>
        <taxon>eudicotyledons</taxon>
        <taxon>Gunneridae</taxon>
        <taxon>Pentapetalae</taxon>
        <taxon>rosids</taxon>
        <taxon>malvids</taxon>
        <taxon>Brassicales</taxon>
        <taxon>Brassicaceae</taxon>
        <taxon>Brassiceae</taxon>
        <taxon>Brassica</taxon>
    </lineage>
</organism>
<protein>
    <submittedName>
        <fullName evidence="2">Uncharacterized protein</fullName>
    </submittedName>
</protein>
<evidence type="ECO:0000256" key="1">
    <source>
        <dbReference type="SAM" id="MobiDB-lite"/>
    </source>
</evidence>
<dbReference type="EMBL" id="JAAMPC010000002">
    <property type="protein sequence ID" value="KAG2328606.1"/>
    <property type="molecule type" value="Genomic_DNA"/>
</dbReference>
<reference evidence="2 3" key="1">
    <citation type="submission" date="2020-02" db="EMBL/GenBank/DDBJ databases">
        <authorList>
            <person name="Ma Q."/>
            <person name="Huang Y."/>
            <person name="Song X."/>
            <person name="Pei D."/>
        </authorList>
    </citation>
    <scope>NUCLEOTIDE SEQUENCE [LARGE SCALE GENOMIC DNA]</scope>
    <source>
        <strain evidence="2">Sxm20200214</strain>
        <tissue evidence="2">Leaf</tissue>
    </source>
</reference>
<gene>
    <name evidence="2" type="ORF">Bca52824_011334</name>
</gene>
<evidence type="ECO:0000313" key="3">
    <source>
        <dbReference type="Proteomes" id="UP000886595"/>
    </source>
</evidence>
<accession>A0A8X7WEH7</accession>
<keyword evidence="3" id="KW-1185">Reference proteome</keyword>
<dbReference type="Proteomes" id="UP000886595">
    <property type="component" value="Unassembled WGS sequence"/>
</dbReference>
<feature type="region of interest" description="Disordered" evidence="1">
    <location>
        <begin position="16"/>
        <end position="71"/>
    </location>
</feature>
<evidence type="ECO:0000313" key="2">
    <source>
        <dbReference type="EMBL" id="KAG2328606.1"/>
    </source>
</evidence>
<sequence>MEDFLELEEWLEDMDQNSKQKVYDDQHTSGKGLETLPKNDIDQHERNEIDRYPPESIDQHHSPDIDRQPPNGIELHPPYIVRALATRAGLASPGELSLVSVELRRRVYRLRPASWTVLRRAKLTCYGHARLAVLASGIACEEGAKSVSFAAKNIFKQRIFKEALFLTFILDDSYANEVPSEVVVSIPKVVMSVRNPRKVSSLAMKPFYRVVPDPRHHCSLHSFEADQPAERSALQHWLGVLIAKLRHQHSHSMDGSLNINKMLVSGNGDNFGDSNDDDVDDTETETQGTFFW</sequence>
<proteinExistence type="predicted"/>
<feature type="compositionally biased region" description="Basic and acidic residues" evidence="1">
    <location>
        <begin position="37"/>
        <end position="67"/>
    </location>
</feature>
<feature type="compositionally biased region" description="Acidic residues" evidence="1">
    <location>
        <begin position="274"/>
        <end position="284"/>
    </location>
</feature>
<comment type="caution">
    <text evidence="2">The sequence shown here is derived from an EMBL/GenBank/DDBJ whole genome shotgun (WGS) entry which is preliminary data.</text>
</comment>
<dbReference type="AlphaFoldDB" id="A0A8X7WEH7"/>
<feature type="region of interest" description="Disordered" evidence="1">
    <location>
        <begin position="268"/>
        <end position="292"/>
    </location>
</feature>
<feature type="compositionally biased region" description="Basic and acidic residues" evidence="1">
    <location>
        <begin position="16"/>
        <end position="28"/>
    </location>
</feature>